<keyword evidence="4 13" id="KW-0813">Transport</keyword>
<dbReference type="GO" id="GO:0009306">
    <property type="term" value="P:protein secretion"/>
    <property type="evidence" value="ECO:0007669"/>
    <property type="project" value="InterPro"/>
</dbReference>
<organism evidence="15 16">
    <name type="scientific">Candidatus Accumulibacter appositus</name>
    <dbReference type="NCBI Taxonomy" id="1454003"/>
    <lineage>
        <taxon>Bacteria</taxon>
        <taxon>Pseudomonadati</taxon>
        <taxon>Pseudomonadota</taxon>
        <taxon>Betaproteobacteria</taxon>
        <taxon>Candidatus Accumulibacter</taxon>
    </lineage>
</organism>
<dbReference type="AlphaFoldDB" id="A0A011NFP0"/>
<accession>A0A011NFP0</accession>
<keyword evidence="15" id="KW-0969">Cilium</keyword>
<evidence type="ECO:0000256" key="10">
    <source>
        <dbReference type="ARBA" id="ARBA00023136"/>
    </source>
</evidence>
<dbReference type="SUPFAM" id="SSF160544">
    <property type="entry name" value="EscU C-terminal domain-like"/>
    <property type="match status" value="1"/>
</dbReference>
<keyword evidence="15" id="KW-0282">Flagellum</keyword>
<dbReference type="GO" id="GO:0044780">
    <property type="term" value="P:bacterial-type flagellum assembly"/>
    <property type="evidence" value="ECO:0007669"/>
    <property type="project" value="InterPro"/>
</dbReference>
<dbReference type="Gene3D" id="3.40.1690.10">
    <property type="entry name" value="secretion proteins EscU"/>
    <property type="match status" value="1"/>
</dbReference>
<dbReference type="Gene3D" id="6.10.250.2080">
    <property type="match status" value="1"/>
</dbReference>
<comment type="caution">
    <text evidence="15">The sequence shown here is derived from an EMBL/GenBank/DDBJ whole genome shotgun (WGS) entry which is preliminary data.</text>
</comment>
<comment type="caution">
    <text evidence="13">Lacks conserved residue(s) required for the propagation of feature annotation.</text>
</comment>
<feature type="transmembrane region" description="Helical" evidence="13">
    <location>
        <begin position="89"/>
        <end position="111"/>
    </location>
</feature>
<evidence type="ECO:0000256" key="12">
    <source>
        <dbReference type="ARBA" id="ARBA00025078"/>
    </source>
</evidence>
<evidence type="ECO:0000256" key="8">
    <source>
        <dbReference type="ARBA" id="ARBA00022927"/>
    </source>
</evidence>
<comment type="similarity">
    <text evidence="2 13">Belongs to the type III secretion exporter family.</text>
</comment>
<feature type="compositionally biased region" description="Basic and acidic residues" evidence="14">
    <location>
        <begin position="7"/>
        <end position="26"/>
    </location>
</feature>
<reference evidence="15 16" key="1">
    <citation type="submission" date="2014-02" db="EMBL/GenBank/DDBJ databases">
        <title>Expanding our view of genomic diversity in Candidatus Accumulibacter clades.</title>
        <authorList>
            <person name="Skennerton C.T."/>
            <person name="Barr J.J."/>
            <person name="Slater F.R."/>
            <person name="Bond P.L."/>
            <person name="Tyson G.W."/>
        </authorList>
    </citation>
    <scope>NUCLEOTIDE SEQUENCE [LARGE SCALE GENOMIC DNA]</scope>
    <source>
        <strain evidence="16">BA-92</strain>
    </source>
</reference>
<protein>
    <recommendedName>
        <fullName evidence="3 13">Flagellar biosynthetic protein FlhB</fullName>
    </recommendedName>
</protein>
<keyword evidence="10 13" id="KW-0472">Membrane</keyword>
<dbReference type="PANTHER" id="PTHR30531">
    <property type="entry name" value="FLAGELLAR BIOSYNTHETIC PROTEIN FLHB"/>
    <property type="match status" value="1"/>
</dbReference>
<feature type="transmembrane region" description="Helical" evidence="13">
    <location>
        <begin position="33"/>
        <end position="53"/>
    </location>
</feature>
<gene>
    <name evidence="15" type="primary">flhB_1</name>
    <name evidence="13" type="synonym">flhB</name>
    <name evidence="15" type="ORF">AW10_01196</name>
</gene>
<sequence>MAEESDLEKTEAASARRLEQAREEGQVPRSREIGTFLVLMVGAAAFWLMGPWMMERIAGFFRRGLVLDHGLATEPTLMLVRLADISLDALLSFAPLFAALILAALLSPFFLGSWNFSPKALQPDLSRLNLLKGLGRVVSWNGLVELVKAVAKSSLVGGVAVLVLWNESGDLLAMFAQSIEVSLASAGHLLSFSFLVIVSAMLLIVAVDVPFQIWQYHDKLKMSRVEVKKEGKELEGNPEVKSRIRQLQREAARKRMMSAVPAADVIVTNPSHYAVALAYKTGMGAPKLLAKGMGEVALKIRTIGAENAVPMVEAAPLARALYRHGELDQEIPAALYAAVAEVLAYVYQLSSWRAAGGVYPLPPQDIAVPAELVPEVAHGQ</sequence>
<proteinExistence type="inferred from homology"/>
<keyword evidence="5 13" id="KW-1003">Cell membrane</keyword>
<dbReference type="GO" id="GO:0005886">
    <property type="term" value="C:plasma membrane"/>
    <property type="evidence" value="ECO:0007669"/>
    <property type="project" value="UniProtKB-SubCell"/>
</dbReference>
<evidence type="ECO:0000256" key="1">
    <source>
        <dbReference type="ARBA" id="ARBA00004651"/>
    </source>
</evidence>
<keyword evidence="6 13" id="KW-0812">Transmembrane</keyword>
<keyword evidence="8 13" id="KW-0653">Protein transport</keyword>
<keyword evidence="7 13" id="KW-1005">Bacterial flagellum biogenesis</keyword>
<dbReference type="Pfam" id="PF01312">
    <property type="entry name" value="Bac_export_2"/>
    <property type="match status" value="1"/>
</dbReference>
<evidence type="ECO:0000256" key="11">
    <source>
        <dbReference type="ARBA" id="ARBA00023225"/>
    </source>
</evidence>
<keyword evidence="11 13" id="KW-1006">Bacterial flagellum protein export</keyword>
<evidence type="ECO:0000256" key="2">
    <source>
        <dbReference type="ARBA" id="ARBA00010690"/>
    </source>
</evidence>
<evidence type="ECO:0000256" key="7">
    <source>
        <dbReference type="ARBA" id="ARBA00022795"/>
    </source>
</evidence>
<evidence type="ECO:0000256" key="3">
    <source>
        <dbReference type="ARBA" id="ARBA00021622"/>
    </source>
</evidence>
<evidence type="ECO:0000256" key="4">
    <source>
        <dbReference type="ARBA" id="ARBA00022448"/>
    </source>
</evidence>
<dbReference type="EMBL" id="JEMX01000022">
    <property type="protein sequence ID" value="EXI81463.1"/>
    <property type="molecule type" value="Genomic_DNA"/>
</dbReference>
<evidence type="ECO:0000256" key="13">
    <source>
        <dbReference type="RuleBase" id="RU364091"/>
    </source>
</evidence>
<keyword evidence="15" id="KW-0966">Cell projection</keyword>
<dbReference type="PRINTS" id="PR00950">
    <property type="entry name" value="TYPE3IMSPROT"/>
</dbReference>
<dbReference type="PANTHER" id="PTHR30531:SF12">
    <property type="entry name" value="FLAGELLAR BIOSYNTHETIC PROTEIN FLHB"/>
    <property type="match status" value="1"/>
</dbReference>
<evidence type="ECO:0000256" key="5">
    <source>
        <dbReference type="ARBA" id="ARBA00022475"/>
    </source>
</evidence>
<evidence type="ECO:0000256" key="14">
    <source>
        <dbReference type="SAM" id="MobiDB-lite"/>
    </source>
</evidence>
<comment type="subcellular location">
    <subcellularLocation>
        <location evidence="1">Cell membrane</location>
        <topology evidence="1">Multi-pass membrane protein</topology>
    </subcellularLocation>
</comment>
<dbReference type="STRING" id="1454003.AW10_01196"/>
<evidence type="ECO:0000313" key="16">
    <source>
        <dbReference type="Proteomes" id="UP000021816"/>
    </source>
</evidence>
<dbReference type="InterPro" id="IPR006136">
    <property type="entry name" value="FlhB"/>
</dbReference>
<feature type="region of interest" description="Disordered" evidence="14">
    <location>
        <begin position="1"/>
        <end position="26"/>
    </location>
</feature>
<name>A0A011NFP0_9PROT</name>
<dbReference type="FunFam" id="3.40.1690.10:FF:000001">
    <property type="entry name" value="Flagellar biosynthetic protein FlhB"/>
    <property type="match status" value="1"/>
</dbReference>
<comment type="function">
    <text evidence="12 13">Required for formation of the rod structure in the basal body of the flagellar apparatus. Together with FliI and FliH, may constitute the export apparatus of flagellin.</text>
</comment>
<evidence type="ECO:0000313" key="15">
    <source>
        <dbReference type="EMBL" id="EXI81463.1"/>
    </source>
</evidence>
<evidence type="ECO:0000256" key="6">
    <source>
        <dbReference type="ARBA" id="ARBA00022692"/>
    </source>
</evidence>
<dbReference type="NCBIfam" id="TIGR00328">
    <property type="entry name" value="flhB"/>
    <property type="match status" value="1"/>
</dbReference>
<dbReference type="PATRIC" id="fig|1454003.3.peg.1228"/>
<feature type="transmembrane region" description="Helical" evidence="13">
    <location>
        <begin position="192"/>
        <end position="214"/>
    </location>
</feature>
<keyword evidence="9 13" id="KW-1133">Transmembrane helix</keyword>
<evidence type="ECO:0000256" key="9">
    <source>
        <dbReference type="ARBA" id="ARBA00022989"/>
    </source>
</evidence>
<dbReference type="InterPro" id="IPR006135">
    <property type="entry name" value="T3SS_substrate_exporter"/>
</dbReference>
<dbReference type="InterPro" id="IPR029025">
    <property type="entry name" value="T3SS_substrate_exporter_C"/>
</dbReference>
<dbReference type="Proteomes" id="UP000021816">
    <property type="component" value="Unassembled WGS sequence"/>
</dbReference>